<keyword evidence="12" id="KW-1185">Reference proteome</keyword>
<evidence type="ECO:0000256" key="8">
    <source>
        <dbReference type="SAM" id="MobiDB-lite"/>
    </source>
</evidence>
<organism evidence="11 12">
    <name type="scientific">Arthrobacter yangruifuii</name>
    <dbReference type="NCBI Taxonomy" id="2606616"/>
    <lineage>
        <taxon>Bacteria</taxon>
        <taxon>Bacillati</taxon>
        <taxon>Actinomycetota</taxon>
        <taxon>Actinomycetes</taxon>
        <taxon>Micrococcales</taxon>
        <taxon>Micrococcaceae</taxon>
        <taxon>Arthrobacter</taxon>
    </lineage>
</organism>
<feature type="transmembrane region" description="Helical" evidence="9">
    <location>
        <begin position="303"/>
        <end position="324"/>
    </location>
</feature>
<evidence type="ECO:0000313" key="12">
    <source>
        <dbReference type="Proteomes" id="UP000326852"/>
    </source>
</evidence>
<feature type="transmembrane region" description="Helical" evidence="9">
    <location>
        <begin position="333"/>
        <end position="351"/>
    </location>
</feature>
<protein>
    <submittedName>
        <fullName evidence="11">MFS transporter</fullName>
    </submittedName>
</protein>
<name>A0A5N6MGB5_9MICC</name>
<comment type="caution">
    <text evidence="11">The sequence shown here is derived from an EMBL/GenBank/DDBJ whole genome shotgun (WGS) entry which is preliminary data.</text>
</comment>
<feature type="transmembrane region" description="Helical" evidence="9">
    <location>
        <begin position="357"/>
        <end position="382"/>
    </location>
</feature>
<dbReference type="Proteomes" id="UP000326852">
    <property type="component" value="Unassembled WGS sequence"/>
</dbReference>
<feature type="domain" description="Major facilitator superfamily (MFS) profile" evidence="10">
    <location>
        <begin position="9"/>
        <end position="492"/>
    </location>
</feature>
<dbReference type="AlphaFoldDB" id="A0A5N6MGB5"/>
<feature type="compositionally biased region" description="Basic and acidic residues" evidence="8">
    <location>
        <begin position="542"/>
        <end position="552"/>
    </location>
</feature>
<dbReference type="Gene3D" id="1.20.1250.20">
    <property type="entry name" value="MFS general substrate transporter like domains"/>
    <property type="match status" value="1"/>
</dbReference>
<dbReference type="PRINTS" id="PR01036">
    <property type="entry name" value="TCRTETB"/>
</dbReference>
<accession>A0A5N6MGB5</accession>
<evidence type="ECO:0000256" key="3">
    <source>
        <dbReference type="ARBA" id="ARBA00022448"/>
    </source>
</evidence>
<keyword evidence="3" id="KW-0813">Transport</keyword>
<gene>
    <name evidence="11" type="ORF">GD627_11545</name>
</gene>
<evidence type="ECO:0000256" key="2">
    <source>
        <dbReference type="ARBA" id="ARBA00007520"/>
    </source>
</evidence>
<dbReference type="SUPFAM" id="SSF103473">
    <property type="entry name" value="MFS general substrate transporter"/>
    <property type="match status" value="1"/>
</dbReference>
<feature type="region of interest" description="Disordered" evidence="8">
    <location>
        <begin position="526"/>
        <end position="552"/>
    </location>
</feature>
<evidence type="ECO:0000256" key="6">
    <source>
        <dbReference type="ARBA" id="ARBA00022989"/>
    </source>
</evidence>
<keyword evidence="7 9" id="KW-0472">Membrane</keyword>
<dbReference type="GO" id="GO:0022857">
    <property type="term" value="F:transmembrane transporter activity"/>
    <property type="evidence" value="ECO:0007669"/>
    <property type="project" value="InterPro"/>
</dbReference>
<proteinExistence type="inferred from homology"/>
<dbReference type="GO" id="GO:0005886">
    <property type="term" value="C:plasma membrane"/>
    <property type="evidence" value="ECO:0007669"/>
    <property type="project" value="UniProtKB-SubCell"/>
</dbReference>
<evidence type="ECO:0000256" key="4">
    <source>
        <dbReference type="ARBA" id="ARBA00022475"/>
    </source>
</evidence>
<feature type="transmembrane region" description="Helical" evidence="9">
    <location>
        <begin position="394"/>
        <end position="417"/>
    </location>
</feature>
<feature type="transmembrane region" description="Helical" evidence="9">
    <location>
        <begin position="74"/>
        <end position="92"/>
    </location>
</feature>
<feature type="transmembrane region" description="Helical" evidence="9">
    <location>
        <begin position="104"/>
        <end position="124"/>
    </location>
</feature>
<evidence type="ECO:0000256" key="5">
    <source>
        <dbReference type="ARBA" id="ARBA00022692"/>
    </source>
</evidence>
<dbReference type="EMBL" id="VTFX01000005">
    <property type="protein sequence ID" value="KAD3515471.1"/>
    <property type="molecule type" value="Genomic_DNA"/>
</dbReference>
<dbReference type="PROSITE" id="PS50850">
    <property type="entry name" value="MFS"/>
    <property type="match status" value="1"/>
</dbReference>
<evidence type="ECO:0000256" key="1">
    <source>
        <dbReference type="ARBA" id="ARBA00004651"/>
    </source>
</evidence>
<keyword evidence="5 9" id="KW-0812">Transmembrane</keyword>
<keyword evidence="4" id="KW-1003">Cell membrane</keyword>
<feature type="transmembrane region" description="Helical" evidence="9">
    <location>
        <begin position="162"/>
        <end position="183"/>
    </location>
</feature>
<dbReference type="InterPro" id="IPR036259">
    <property type="entry name" value="MFS_trans_sf"/>
</dbReference>
<evidence type="ECO:0000313" key="11">
    <source>
        <dbReference type="EMBL" id="KAD3515471.1"/>
    </source>
</evidence>
<evidence type="ECO:0000256" key="7">
    <source>
        <dbReference type="ARBA" id="ARBA00023136"/>
    </source>
</evidence>
<dbReference type="FunFam" id="1.20.1720.10:FF:000004">
    <property type="entry name" value="EmrB/QacA family drug resistance transporter"/>
    <property type="match status" value="1"/>
</dbReference>
<feature type="transmembrane region" description="Helical" evidence="9">
    <location>
        <begin position="136"/>
        <end position="156"/>
    </location>
</feature>
<reference evidence="11 12" key="1">
    <citation type="submission" date="2019-08" db="EMBL/GenBank/DDBJ databases">
        <title>Arthrobacter sp. nov., isolated from plateau pika and Tibetan wild ass.</title>
        <authorList>
            <person name="Ge Y."/>
        </authorList>
    </citation>
    <scope>NUCLEOTIDE SEQUENCE [LARGE SCALE GENOMIC DNA]</scope>
    <source>
        <strain evidence="11 12">785</strain>
    </source>
</reference>
<keyword evidence="6 9" id="KW-1133">Transmembrane helix</keyword>
<dbReference type="PANTHER" id="PTHR23501:SF197">
    <property type="entry name" value="COMD"/>
    <property type="match status" value="1"/>
</dbReference>
<dbReference type="PANTHER" id="PTHR23501">
    <property type="entry name" value="MAJOR FACILITATOR SUPERFAMILY"/>
    <property type="match status" value="1"/>
</dbReference>
<sequence length="552" mass="57731">MSHRQILQALTGLLAALFTAMLSTTIVANALPTIMADLHGTQTDFAWVVTAALLANAVSTPIWGKLADLFNKKLLVQLSIVIFVAGSVLAGFSHSMDLLLTARVIQGLGMGGLTALAQAIIGSIIPPRERGRYSGYMGAVMAVATAGGPLLGGFIVDSPLGWRWTFFLCVPLAVVALFLLQVTLHLQHVRRPAKIDWLGSILLTAGVSLLLIWVSFAGKPDYYDWWSWETAAMVGGSIILLALLVLVESKVAEPIIPLKIVTERTTALAIIASVAVGIAMFGSTTFLGQYFQLARGFSPTEAGLLMLPMIAGNLLGSVGSGLLITRFGKWKRFLIIGTILVIIGTGLAGFIDHETQMVLVGLFIFVLGVGMGLLMQNLVLAVQNTVKTSDIGSASASVAFFRTVGGAIGVSVLGAVLSSSVSRRVTEELNNAGMPTDGSGTTATLDLGGLPPAVQEFFRIAYAEGTADIFKIAAAVAIIALVAVLFIKEKALRRTLDIKPTSSNPVEPGLAGGAEILHTGAMSTVEPATVPNAGSEGTRLAGDPEKSGTTRA</sequence>
<feature type="transmembrane region" description="Helical" evidence="9">
    <location>
        <begin position="469"/>
        <end position="487"/>
    </location>
</feature>
<dbReference type="InterPro" id="IPR011701">
    <property type="entry name" value="MFS"/>
</dbReference>
<comment type="similarity">
    <text evidence="2">Belongs to the major facilitator superfamily. TCR/Tet family.</text>
</comment>
<evidence type="ECO:0000259" key="10">
    <source>
        <dbReference type="PROSITE" id="PS50850"/>
    </source>
</evidence>
<evidence type="ECO:0000256" key="9">
    <source>
        <dbReference type="SAM" id="Phobius"/>
    </source>
</evidence>
<dbReference type="InterPro" id="IPR020846">
    <property type="entry name" value="MFS_dom"/>
</dbReference>
<dbReference type="Pfam" id="PF07690">
    <property type="entry name" value="MFS_1"/>
    <property type="match status" value="1"/>
</dbReference>
<feature type="transmembrane region" description="Helical" evidence="9">
    <location>
        <begin position="228"/>
        <end position="247"/>
    </location>
</feature>
<feature type="transmembrane region" description="Helical" evidence="9">
    <location>
        <begin position="195"/>
        <end position="216"/>
    </location>
</feature>
<dbReference type="CDD" id="cd17502">
    <property type="entry name" value="MFS_Azr1_MDR_like"/>
    <property type="match status" value="1"/>
</dbReference>
<feature type="transmembrane region" description="Helical" evidence="9">
    <location>
        <begin position="46"/>
        <end position="67"/>
    </location>
</feature>
<comment type="subcellular location">
    <subcellularLocation>
        <location evidence="1">Cell membrane</location>
        <topology evidence="1">Multi-pass membrane protein</topology>
    </subcellularLocation>
</comment>
<feature type="transmembrane region" description="Helical" evidence="9">
    <location>
        <begin position="268"/>
        <end position="291"/>
    </location>
</feature>
<dbReference type="Gene3D" id="1.20.1720.10">
    <property type="entry name" value="Multidrug resistance protein D"/>
    <property type="match status" value="1"/>
</dbReference>